<comment type="caution">
    <text evidence="2">The sequence shown here is derived from an EMBL/GenBank/DDBJ whole genome shotgun (WGS) entry which is preliminary data.</text>
</comment>
<evidence type="ECO:0000313" key="2">
    <source>
        <dbReference type="EMBL" id="OME88573.1"/>
    </source>
</evidence>
<feature type="transmembrane region" description="Helical" evidence="1">
    <location>
        <begin position="46"/>
        <end position="68"/>
    </location>
</feature>
<keyword evidence="1" id="KW-0812">Transmembrane</keyword>
<sequence>MTLWLFLHIAGCVLFLGNIITAVFWKVRADLKGDPAEIHNTVKNVMLADMVFTLPGLLLIIISGVVMAVQAGYGMGGMSWLMASLILFGMTGILWAGLLIPLQKGMIRHSKQSIRDGVITAGYKRASAYWAVGGTIATLLPVVILYFMVSKPF</sequence>
<keyword evidence="1" id="KW-1133">Transmembrane helix</keyword>
<feature type="transmembrane region" description="Helical" evidence="1">
    <location>
        <begin position="6"/>
        <end position="25"/>
    </location>
</feature>
<proteinExistence type="predicted"/>
<dbReference type="RefSeq" id="WP_076326065.1">
    <property type="nucleotide sequence ID" value="NZ_MRTF01000014.1"/>
</dbReference>
<dbReference type="OrthoDB" id="9786302at2"/>
<dbReference type="AlphaFoldDB" id="A0A1R1ASP1"/>
<organism evidence="2 3">
    <name type="scientific">Paenibacillus lautus</name>
    <name type="common">Bacillus lautus</name>
    <dbReference type="NCBI Taxonomy" id="1401"/>
    <lineage>
        <taxon>Bacteria</taxon>
        <taxon>Bacillati</taxon>
        <taxon>Bacillota</taxon>
        <taxon>Bacilli</taxon>
        <taxon>Bacillales</taxon>
        <taxon>Paenibacillaceae</taxon>
        <taxon>Paenibacillus</taxon>
    </lineage>
</organism>
<evidence type="ECO:0008006" key="4">
    <source>
        <dbReference type="Google" id="ProtNLM"/>
    </source>
</evidence>
<feature type="transmembrane region" description="Helical" evidence="1">
    <location>
        <begin position="128"/>
        <end position="149"/>
    </location>
</feature>
<dbReference type="InterPro" id="IPR018729">
    <property type="entry name" value="DUF2269_transmembrane"/>
</dbReference>
<accession>A0A1R1ASP1</accession>
<dbReference type="EMBL" id="MRTF01000014">
    <property type="protein sequence ID" value="OME88573.1"/>
    <property type="molecule type" value="Genomic_DNA"/>
</dbReference>
<dbReference type="STRING" id="1401.BK123_30290"/>
<reference evidence="2 3" key="1">
    <citation type="submission" date="2016-11" db="EMBL/GenBank/DDBJ databases">
        <title>Paenibacillus species isolates.</title>
        <authorList>
            <person name="Beno S.M."/>
        </authorList>
    </citation>
    <scope>NUCLEOTIDE SEQUENCE [LARGE SCALE GENOMIC DNA]</scope>
    <source>
        <strain evidence="2 3">FSL F4-0100</strain>
    </source>
</reference>
<feature type="transmembrane region" description="Helical" evidence="1">
    <location>
        <begin position="80"/>
        <end position="102"/>
    </location>
</feature>
<dbReference type="Pfam" id="PF10027">
    <property type="entry name" value="DUF2269"/>
    <property type="match status" value="1"/>
</dbReference>
<protein>
    <recommendedName>
        <fullName evidence="4">DUF2269 family protein</fullName>
    </recommendedName>
</protein>
<gene>
    <name evidence="2" type="ORF">BK123_30290</name>
</gene>
<keyword evidence="1" id="KW-0472">Membrane</keyword>
<evidence type="ECO:0000256" key="1">
    <source>
        <dbReference type="SAM" id="Phobius"/>
    </source>
</evidence>
<name>A0A1R1ASP1_PAELA</name>
<evidence type="ECO:0000313" key="3">
    <source>
        <dbReference type="Proteomes" id="UP000187074"/>
    </source>
</evidence>
<dbReference type="Proteomes" id="UP000187074">
    <property type="component" value="Unassembled WGS sequence"/>
</dbReference>